<evidence type="ECO:0000313" key="4">
    <source>
        <dbReference type="Proteomes" id="UP000655589"/>
    </source>
</evidence>
<feature type="transmembrane region" description="Helical" evidence="2">
    <location>
        <begin position="254"/>
        <end position="275"/>
    </location>
</feature>
<reference evidence="3" key="1">
    <citation type="journal article" date="2014" name="Int. J. Syst. Evol. Microbiol.">
        <title>Complete genome sequence of Corynebacterium casei LMG S-19264T (=DSM 44701T), isolated from a smear-ripened cheese.</title>
        <authorList>
            <consortium name="US DOE Joint Genome Institute (JGI-PGF)"/>
            <person name="Walter F."/>
            <person name="Albersmeier A."/>
            <person name="Kalinowski J."/>
            <person name="Ruckert C."/>
        </authorList>
    </citation>
    <scope>NUCLEOTIDE SEQUENCE</scope>
    <source>
        <strain evidence="3">JCM 3051</strain>
    </source>
</reference>
<evidence type="ECO:0000256" key="1">
    <source>
        <dbReference type="SAM" id="MobiDB-lite"/>
    </source>
</evidence>
<sequence>MIRATARSVPPGPGPRGARSGRAAAAVPTLLVAASLLLGGVVTAPGAAASSTADVDVSTDGVAFRPGYRSDEVAYVVLPAGSRHGGQAYTRRLTRDEQRSGWAAFWEARQAYPDGYCVVWVEVEDAGTWHDPGRGSACTAAAEPTSAPTPTADPAPAPTQPPQAAEPTRSPRPERPQATQAPVPAPPASPAPTPTASPSPTPSPTPSATASASPSPSPATTPTAALLQGVPTQEPPSARTQAVAVQEDELITPLGWVGVLGAGALLAVGGLLLLWRRLT</sequence>
<keyword evidence="2" id="KW-1133">Transmembrane helix</keyword>
<dbReference type="EMBL" id="BMPT01000001">
    <property type="protein sequence ID" value="GGM08633.1"/>
    <property type="molecule type" value="Genomic_DNA"/>
</dbReference>
<feature type="region of interest" description="Disordered" evidence="1">
    <location>
        <begin position="1"/>
        <end position="21"/>
    </location>
</feature>
<keyword evidence="2" id="KW-0472">Membrane</keyword>
<keyword evidence="2" id="KW-0812">Transmembrane</keyword>
<comment type="caution">
    <text evidence="3">The sequence shown here is derived from an EMBL/GenBank/DDBJ whole genome shotgun (WGS) entry which is preliminary data.</text>
</comment>
<name>A0A8H9KZS8_9MICO</name>
<evidence type="ECO:0000256" key="2">
    <source>
        <dbReference type="SAM" id="Phobius"/>
    </source>
</evidence>
<dbReference type="RefSeq" id="WP_189086842.1">
    <property type="nucleotide sequence ID" value="NZ_BMPT01000001.1"/>
</dbReference>
<feature type="compositionally biased region" description="Low complexity" evidence="1">
    <location>
        <begin position="139"/>
        <end position="150"/>
    </location>
</feature>
<feature type="compositionally biased region" description="Pro residues" evidence="1">
    <location>
        <begin position="151"/>
        <end position="161"/>
    </location>
</feature>
<accession>A0A8H9KZS8</accession>
<dbReference type="Proteomes" id="UP000655589">
    <property type="component" value="Unassembled WGS sequence"/>
</dbReference>
<evidence type="ECO:0000313" key="3">
    <source>
        <dbReference type="EMBL" id="GGM08633.1"/>
    </source>
</evidence>
<proteinExistence type="predicted"/>
<feature type="compositionally biased region" description="Pro residues" evidence="1">
    <location>
        <begin position="183"/>
        <end position="205"/>
    </location>
</feature>
<evidence type="ECO:0008006" key="5">
    <source>
        <dbReference type="Google" id="ProtNLM"/>
    </source>
</evidence>
<feature type="compositionally biased region" description="Low complexity" evidence="1">
    <location>
        <begin position="206"/>
        <end position="223"/>
    </location>
</feature>
<protein>
    <recommendedName>
        <fullName evidence="5">Gram-positive cocci surface proteins LPxTG domain-containing protein</fullName>
    </recommendedName>
</protein>
<organism evidence="3 4">
    <name type="scientific">Promicromonospora citrea</name>
    <dbReference type="NCBI Taxonomy" id="43677"/>
    <lineage>
        <taxon>Bacteria</taxon>
        <taxon>Bacillati</taxon>
        <taxon>Actinomycetota</taxon>
        <taxon>Actinomycetes</taxon>
        <taxon>Micrococcales</taxon>
        <taxon>Promicromonosporaceae</taxon>
        <taxon>Promicromonospora</taxon>
    </lineage>
</organism>
<dbReference type="AlphaFoldDB" id="A0A8H9KZS8"/>
<reference evidence="3" key="2">
    <citation type="submission" date="2020-09" db="EMBL/GenBank/DDBJ databases">
        <authorList>
            <person name="Sun Q."/>
            <person name="Ohkuma M."/>
        </authorList>
    </citation>
    <scope>NUCLEOTIDE SEQUENCE</scope>
    <source>
        <strain evidence="3">JCM 3051</strain>
    </source>
</reference>
<feature type="region of interest" description="Disordered" evidence="1">
    <location>
        <begin position="132"/>
        <end position="223"/>
    </location>
</feature>
<gene>
    <name evidence="3" type="ORF">GCM10010102_00710</name>
</gene>
<keyword evidence="4" id="KW-1185">Reference proteome</keyword>